<evidence type="ECO:0000313" key="5">
    <source>
        <dbReference type="Proteomes" id="UP000008632"/>
    </source>
</evidence>
<accession>E6WWC0</accession>
<dbReference type="Gene3D" id="3.40.630.30">
    <property type="match status" value="1"/>
</dbReference>
<keyword evidence="2" id="KW-0012">Acyltransferase</keyword>
<dbReference type="PROSITE" id="PS51186">
    <property type="entry name" value="GNAT"/>
    <property type="match status" value="1"/>
</dbReference>
<dbReference type="SUPFAM" id="SSF55729">
    <property type="entry name" value="Acyl-CoA N-acyltransferases (Nat)"/>
    <property type="match status" value="1"/>
</dbReference>
<gene>
    <name evidence="4" type="ordered locus">Psesu_2496</name>
</gene>
<dbReference type="KEGG" id="psu:Psesu_2496"/>
<dbReference type="eggNOG" id="COG0456">
    <property type="taxonomic scope" value="Bacteria"/>
</dbReference>
<dbReference type="AlphaFoldDB" id="E6WWC0"/>
<evidence type="ECO:0000256" key="2">
    <source>
        <dbReference type="ARBA" id="ARBA00023315"/>
    </source>
</evidence>
<evidence type="ECO:0000313" key="4">
    <source>
        <dbReference type="EMBL" id="ADV28328.1"/>
    </source>
</evidence>
<dbReference type="PANTHER" id="PTHR43877">
    <property type="entry name" value="AMINOALKYLPHOSPHONATE N-ACETYLTRANSFERASE-RELATED-RELATED"/>
    <property type="match status" value="1"/>
</dbReference>
<dbReference type="EMBL" id="CP002446">
    <property type="protein sequence ID" value="ADV28328.1"/>
    <property type="molecule type" value="Genomic_DNA"/>
</dbReference>
<dbReference type="HOGENOM" id="CLU_096760_0_0_6"/>
<protein>
    <submittedName>
        <fullName evidence="4">GCN5-related N-acetyltransferase</fullName>
    </submittedName>
</protein>
<evidence type="ECO:0000256" key="1">
    <source>
        <dbReference type="ARBA" id="ARBA00022679"/>
    </source>
</evidence>
<dbReference type="InterPro" id="IPR000182">
    <property type="entry name" value="GNAT_dom"/>
</dbReference>
<proteinExistence type="predicted"/>
<dbReference type="CDD" id="cd04301">
    <property type="entry name" value="NAT_SF"/>
    <property type="match status" value="1"/>
</dbReference>
<sequence length="171" mass="18844">MVAASRPRRRRRDPGRHRGRACELLRGHEAYPVFARSTLAADDHVEAAARGRLWVAESDGRAVGYALYSCVDGEAYLVQMDVDPDHGRRGMGRALLERACASAAGEGFGRITLVTLRDVPWNAPFYASAGFEVLEPARYTPGLRATLAEEHGLGFPMRLRVVMQRRLGQPG</sequence>
<dbReference type="GO" id="GO:0016747">
    <property type="term" value="F:acyltransferase activity, transferring groups other than amino-acyl groups"/>
    <property type="evidence" value="ECO:0007669"/>
    <property type="project" value="InterPro"/>
</dbReference>
<dbReference type="PANTHER" id="PTHR43877:SF1">
    <property type="entry name" value="ACETYLTRANSFERASE"/>
    <property type="match status" value="1"/>
</dbReference>
<keyword evidence="5" id="KW-1185">Reference proteome</keyword>
<keyword evidence="1 4" id="KW-0808">Transferase</keyword>
<dbReference type="STRING" id="743721.Psesu_2496"/>
<organism evidence="4 5">
    <name type="scientific">Pseudoxanthomonas suwonensis (strain 11-1)</name>
    <dbReference type="NCBI Taxonomy" id="743721"/>
    <lineage>
        <taxon>Bacteria</taxon>
        <taxon>Pseudomonadati</taxon>
        <taxon>Pseudomonadota</taxon>
        <taxon>Gammaproteobacteria</taxon>
        <taxon>Lysobacterales</taxon>
        <taxon>Lysobacteraceae</taxon>
        <taxon>Pseudoxanthomonas</taxon>
    </lineage>
</organism>
<name>E6WWC0_PSEUU</name>
<dbReference type="InterPro" id="IPR016181">
    <property type="entry name" value="Acyl_CoA_acyltransferase"/>
</dbReference>
<dbReference type="Proteomes" id="UP000008632">
    <property type="component" value="Chromosome"/>
</dbReference>
<feature type="domain" description="N-acetyltransferase" evidence="3">
    <location>
        <begin position="7"/>
        <end position="162"/>
    </location>
</feature>
<dbReference type="Pfam" id="PF13508">
    <property type="entry name" value="Acetyltransf_7"/>
    <property type="match status" value="1"/>
</dbReference>
<dbReference type="OrthoDB" id="9809438at2"/>
<dbReference type="InterPro" id="IPR050832">
    <property type="entry name" value="Bact_Acetyltransf"/>
</dbReference>
<evidence type="ECO:0000259" key="3">
    <source>
        <dbReference type="PROSITE" id="PS51186"/>
    </source>
</evidence>
<reference evidence="4 5" key="1">
    <citation type="submission" date="2011-01" db="EMBL/GenBank/DDBJ databases">
        <title>Complete sequence of Pseudoxanthomonas suwonensis 11-1.</title>
        <authorList>
            <consortium name="US DOE Joint Genome Institute"/>
            <person name="Lucas S."/>
            <person name="Copeland A."/>
            <person name="Lapidus A."/>
            <person name="Cheng J.-F."/>
            <person name="Goodwin L."/>
            <person name="Pitluck S."/>
            <person name="Teshima H."/>
            <person name="Detter J.C."/>
            <person name="Han C."/>
            <person name="Tapia R."/>
            <person name="Land M."/>
            <person name="Hauser L."/>
            <person name="Kyrpides N."/>
            <person name="Ivanova N."/>
            <person name="Ovchinnikova G."/>
            <person name="Siebers A.K."/>
            <person name="Allgaier M."/>
            <person name="Thelen M.P."/>
            <person name="Hugenholtz P."/>
            <person name="Gladden J."/>
            <person name="Woyke T."/>
        </authorList>
    </citation>
    <scope>NUCLEOTIDE SEQUENCE [LARGE SCALE GENOMIC DNA]</scope>
    <source>
        <strain evidence="5">11-1</strain>
    </source>
</reference>